<organism evidence="4 5">
    <name type="scientific">Pseudoxanthomonas sacheonensis</name>
    <dbReference type="NCBI Taxonomy" id="443615"/>
    <lineage>
        <taxon>Bacteria</taxon>
        <taxon>Pseudomonadati</taxon>
        <taxon>Pseudomonadota</taxon>
        <taxon>Gammaproteobacteria</taxon>
        <taxon>Lysobacterales</taxon>
        <taxon>Lysobacteraceae</taxon>
        <taxon>Pseudoxanthomonas</taxon>
    </lineage>
</organism>
<evidence type="ECO:0000259" key="3">
    <source>
        <dbReference type="PROSITE" id="PS51782"/>
    </source>
</evidence>
<dbReference type="PANTHER" id="PTHR37423:SF2">
    <property type="entry name" value="MEMBRANE-BOUND LYTIC MUREIN TRANSGLYCOSYLASE C"/>
    <property type="match status" value="1"/>
</dbReference>
<dbReference type="SUPFAM" id="SSF53955">
    <property type="entry name" value="Lysozyme-like"/>
    <property type="match status" value="1"/>
</dbReference>
<evidence type="ECO:0000313" key="5">
    <source>
        <dbReference type="Proteomes" id="UP001254759"/>
    </source>
</evidence>
<keyword evidence="5" id="KW-1185">Reference proteome</keyword>
<feature type="chain" id="PRO_5045763487" evidence="2">
    <location>
        <begin position="29"/>
        <end position="522"/>
    </location>
</feature>
<sequence length="522" mass="57119">MPSPQSLFRAWPLLVMLPLFSVAPSALAQRVSARDKEALEVLDQRMAAAEKRYRDALVLSANSDPKGTTEGDAALEDMEDVMDACLKQKGCQVHTMLSAYKRLLKQNVDAESSASDEEGEVDLLDDGTDHAAAIAIPEAARAARLLNDQRHAFDKMVQYNPAVQAGIRRWLTDMRVSLITSYENYQYVRPLMWPSWEKHALPEALLFGIMAKESNGRVHANSRAGAAGLMQFMPATGRRFGLGPDGTGFDTRFDPTAVGMASAEYLDERMGALNRSIELSLAAYNGGEGRAQRVYNQFAGRNFWDEVVYNQFPGETKDYVPMVIAAAWLFLHPKQYGLEFPKVDAEPATFPLAKSASIYELTICLGNGGTRDGYMRALRNLNPRYEPDQWIPAGTQIKATAKIASLYNRNCVSGPRADLARTLIAADVNAAIIRNPLAGSVAVGDVTPIPGVPTTVATGEPKPAKPKAEQVRDYRVARGDTLGKIAKKLRCDLKQLARANGLRAPGYSVKPGQSLKLESCKK</sequence>
<accession>A0ABU1RNN5</accession>
<dbReference type="InterPro" id="IPR008258">
    <property type="entry name" value="Transglycosylase_SLT_dom_1"/>
</dbReference>
<proteinExistence type="inferred from homology"/>
<comment type="similarity">
    <text evidence="1">Belongs to the transglycosylase Slt family.</text>
</comment>
<dbReference type="Pfam" id="PF01476">
    <property type="entry name" value="LysM"/>
    <property type="match status" value="1"/>
</dbReference>
<dbReference type="InterPro" id="IPR018392">
    <property type="entry name" value="LysM"/>
</dbReference>
<reference evidence="4 5" key="1">
    <citation type="submission" date="2023-07" db="EMBL/GenBank/DDBJ databases">
        <title>Sorghum-associated microbial communities from plants grown in Nebraska, USA.</title>
        <authorList>
            <person name="Schachtman D."/>
        </authorList>
    </citation>
    <scope>NUCLEOTIDE SEQUENCE [LARGE SCALE GENOMIC DNA]</scope>
    <source>
        <strain evidence="4 5">BE107</strain>
    </source>
</reference>
<dbReference type="Proteomes" id="UP001254759">
    <property type="component" value="Unassembled WGS sequence"/>
</dbReference>
<dbReference type="InterPro" id="IPR023346">
    <property type="entry name" value="Lysozyme-like_dom_sf"/>
</dbReference>
<dbReference type="Pfam" id="PF01464">
    <property type="entry name" value="SLT"/>
    <property type="match status" value="1"/>
</dbReference>
<dbReference type="EMBL" id="JAVDTT010000001">
    <property type="protein sequence ID" value="MDR6840384.1"/>
    <property type="molecule type" value="Genomic_DNA"/>
</dbReference>
<gene>
    <name evidence="4" type="ORF">J2W94_000648</name>
</gene>
<dbReference type="InterPro" id="IPR036779">
    <property type="entry name" value="LysM_dom_sf"/>
</dbReference>
<dbReference type="SUPFAM" id="SSF54106">
    <property type="entry name" value="LysM domain"/>
    <property type="match status" value="1"/>
</dbReference>
<name>A0ABU1RNN5_9GAMM</name>
<dbReference type="CDD" id="cd00118">
    <property type="entry name" value="LysM"/>
    <property type="match status" value="1"/>
</dbReference>
<dbReference type="PROSITE" id="PS51782">
    <property type="entry name" value="LYSM"/>
    <property type="match status" value="1"/>
</dbReference>
<dbReference type="Gene3D" id="1.10.530.10">
    <property type="match status" value="1"/>
</dbReference>
<dbReference type="RefSeq" id="WP_310090269.1">
    <property type="nucleotide sequence ID" value="NZ_JAVDTT010000001.1"/>
</dbReference>
<comment type="caution">
    <text evidence="4">The sequence shown here is derived from an EMBL/GenBank/DDBJ whole genome shotgun (WGS) entry which is preliminary data.</text>
</comment>
<dbReference type="Gene3D" id="3.10.350.10">
    <property type="entry name" value="LysM domain"/>
    <property type="match status" value="1"/>
</dbReference>
<feature type="signal peptide" evidence="2">
    <location>
        <begin position="1"/>
        <end position="28"/>
    </location>
</feature>
<dbReference type="SMART" id="SM00257">
    <property type="entry name" value="LysM"/>
    <property type="match status" value="1"/>
</dbReference>
<feature type="domain" description="LysM" evidence="3">
    <location>
        <begin position="472"/>
        <end position="517"/>
    </location>
</feature>
<keyword evidence="2" id="KW-0732">Signal</keyword>
<protein>
    <submittedName>
        <fullName evidence="4">Membrane-bound lytic murein transglycosylase D</fullName>
    </submittedName>
</protein>
<evidence type="ECO:0000256" key="2">
    <source>
        <dbReference type="SAM" id="SignalP"/>
    </source>
</evidence>
<evidence type="ECO:0000313" key="4">
    <source>
        <dbReference type="EMBL" id="MDR6840384.1"/>
    </source>
</evidence>
<dbReference type="PANTHER" id="PTHR37423">
    <property type="entry name" value="SOLUBLE LYTIC MUREIN TRANSGLYCOSYLASE-RELATED"/>
    <property type="match status" value="1"/>
</dbReference>
<evidence type="ECO:0000256" key="1">
    <source>
        <dbReference type="ARBA" id="ARBA00007734"/>
    </source>
</evidence>